<evidence type="ECO:0000256" key="1">
    <source>
        <dbReference type="SAM" id="MobiDB-lite"/>
    </source>
</evidence>
<name>Q6YZ26_ORYSJ</name>
<dbReference type="Proteomes" id="UP000000763">
    <property type="component" value="Chromosome 8"/>
</dbReference>
<feature type="compositionally biased region" description="Gly residues" evidence="1">
    <location>
        <begin position="11"/>
        <end position="25"/>
    </location>
</feature>
<reference evidence="3" key="1">
    <citation type="journal article" date="2005" name="Nature">
        <title>The map-based sequence of the rice genome.</title>
        <authorList>
            <consortium name="International rice genome sequencing project (IRGSP)"/>
            <person name="Matsumoto T."/>
            <person name="Wu J."/>
            <person name="Kanamori H."/>
            <person name="Katayose Y."/>
            <person name="Fujisawa M."/>
            <person name="Namiki N."/>
            <person name="Mizuno H."/>
            <person name="Yamamoto K."/>
            <person name="Antonio B.A."/>
            <person name="Baba T."/>
            <person name="Sakata K."/>
            <person name="Nagamura Y."/>
            <person name="Aoki H."/>
            <person name="Arikawa K."/>
            <person name="Arita K."/>
            <person name="Bito T."/>
            <person name="Chiden Y."/>
            <person name="Fujitsuka N."/>
            <person name="Fukunaka R."/>
            <person name="Hamada M."/>
            <person name="Harada C."/>
            <person name="Hayashi A."/>
            <person name="Hijishita S."/>
            <person name="Honda M."/>
            <person name="Hosokawa S."/>
            <person name="Ichikawa Y."/>
            <person name="Idonuma A."/>
            <person name="Iijima M."/>
            <person name="Ikeda M."/>
            <person name="Ikeno M."/>
            <person name="Ito K."/>
            <person name="Ito S."/>
            <person name="Ito T."/>
            <person name="Ito Y."/>
            <person name="Ito Y."/>
            <person name="Iwabuchi A."/>
            <person name="Kamiya K."/>
            <person name="Karasawa W."/>
            <person name="Kurita K."/>
            <person name="Katagiri S."/>
            <person name="Kikuta A."/>
            <person name="Kobayashi H."/>
            <person name="Kobayashi N."/>
            <person name="Machita K."/>
            <person name="Maehara T."/>
            <person name="Masukawa M."/>
            <person name="Mizubayashi T."/>
            <person name="Mukai Y."/>
            <person name="Nagasaki H."/>
            <person name="Nagata Y."/>
            <person name="Naito S."/>
            <person name="Nakashima M."/>
            <person name="Nakama Y."/>
            <person name="Nakamichi Y."/>
            <person name="Nakamura M."/>
            <person name="Meguro A."/>
            <person name="Negishi M."/>
            <person name="Ohta I."/>
            <person name="Ohta T."/>
            <person name="Okamoto M."/>
            <person name="Ono N."/>
            <person name="Saji S."/>
            <person name="Sakaguchi M."/>
            <person name="Sakai K."/>
            <person name="Shibata M."/>
            <person name="Shimokawa T."/>
            <person name="Song J."/>
            <person name="Takazaki Y."/>
            <person name="Terasawa K."/>
            <person name="Tsugane M."/>
            <person name="Tsuji K."/>
            <person name="Ueda S."/>
            <person name="Waki K."/>
            <person name="Yamagata H."/>
            <person name="Yamamoto M."/>
            <person name="Yamamoto S."/>
            <person name="Yamane H."/>
            <person name="Yoshiki S."/>
            <person name="Yoshihara R."/>
            <person name="Yukawa K."/>
            <person name="Zhong H."/>
            <person name="Yano M."/>
            <person name="Yuan Q."/>
            <person name="Ouyang S."/>
            <person name="Liu J."/>
            <person name="Jones K.M."/>
            <person name="Gansberger K."/>
            <person name="Moffat K."/>
            <person name="Hill J."/>
            <person name="Bera J."/>
            <person name="Fadrosh D."/>
            <person name="Jin S."/>
            <person name="Johri S."/>
            <person name="Kim M."/>
            <person name="Overton L."/>
            <person name="Reardon M."/>
            <person name="Tsitrin T."/>
            <person name="Vuong H."/>
            <person name="Weaver B."/>
            <person name="Ciecko A."/>
            <person name="Tallon L."/>
            <person name="Jackson J."/>
            <person name="Pai G."/>
            <person name="Aken S.V."/>
            <person name="Utterback T."/>
            <person name="Reidmuller S."/>
            <person name="Feldblyum T."/>
            <person name="Hsiao J."/>
            <person name="Zismann V."/>
            <person name="Iobst S."/>
            <person name="de Vazeille A.R."/>
            <person name="Buell C.R."/>
            <person name="Ying K."/>
            <person name="Li Y."/>
            <person name="Lu T."/>
            <person name="Huang Y."/>
            <person name="Zhao Q."/>
            <person name="Feng Q."/>
            <person name="Zhang L."/>
            <person name="Zhu J."/>
            <person name="Weng Q."/>
            <person name="Mu J."/>
            <person name="Lu Y."/>
            <person name="Fan D."/>
            <person name="Liu Y."/>
            <person name="Guan J."/>
            <person name="Zhang Y."/>
            <person name="Yu S."/>
            <person name="Liu X."/>
            <person name="Zhang Y."/>
            <person name="Hong G."/>
            <person name="Han B."/>
            <person name="Choisne N."/>
            <person name="Demange N."/>
            <person name="Orjeda G."/>
            <person name="Samain S."/>
            <person name="Cattolico L."/>
            <person name="Pelletier E."/>
            <person name="Couloux A."/>
            <person name="Segurens B."/>
            <person name="Wincker P."/>
            <person name="D'Hont A."/>
            <person name="Scarpelli C."/>
            <person name="Weissenbach J."/>
            <person name="Salanoubat M."/>
            <person name="Quetier F."/>
            <person name="Yu Y."/>
            <person name="Kim H.R."/>
            <person name="Rambo T."/>
            <person name="Currie J."/>
            <person name="Collura K."/>
            <person name="Luo M."/>
            <person name="Yang T."/>
            <person name="Ammiraju J.S.S."/>
            <person name="Engler F."/>
            <person name="Soderlund C."/>
            <person name="Wing R.A."/>
            <person name="Palmer L.E."/>
            <person name="de la Bastide M."/>
            <person name="Spiegel L."/>
            <person name="Nascimento L."/>
            <person name="Zutavern T."/>
            <person name="O'Shaughnessy A."/>
            <person name="Dike S."/>
            <person name="Dedhia N."/>
            <person name="Preston R."/>
            <person name="Balija V."/>
            <person name="McCombie W.R."/>
            <person name="Chow T."/>
            <person name="Chen H."/>
            <person name="Chung M."/>
            <person name="Chen C."/>
            <person name="Shaw J."/>
            <person name="Wu H."/>
            <person name="Hsiao K."/>
            <person name="Chao Y."/>
            <person name="Chu M."/>
            <person name="Cheng C."/>
            <person name="Hour A."/>
            <person name="Lee P."/>
            <person name="Lin S."/>
            <person name="Lin Y."/>
            <person name="Liou J."/>
            <person name="Liu S."/>
            <person name="Hsing Y."/>
            <person name="Raghuvanshi S."/>
            <person name="Mohanty A."/>
            <person name="Bharti A.K."/>
            <person name="Gaur A."/>
            <person name="Gupta V."/>
            <person name="Kumar D."/>
            <person name="Ravi V."/>
            <person name="Vij S."/>
            <person name="Kapur A."/>
            <person name="Khurana P."/>
            <person name="Khurana P."/>
            <person name="Khurana J.P."/>
            <person name="Tyagi A.K."/>
            <person name="Gaikwad K."/>
            <person name="Singh A."/>
            <person name="Dalal V."/>
            <person name="Srivastava S."/>
            <person name="Dixit A."/>
            <person name="Pal A.K."/>
            <person name="Ghazi I.A."/>
            <person name="Yadav M."/>
            <person name="Pandit A."/>
            <person name="Bhargava A."/>
            <person name="Sureshbabu K."/>
            <person name="Batra K."/>
            <person name="Sharma T.R."/>
            <person name="Mohapatra T."/>
            <person name="Singh N.K."/>
            <person name="Messing J."/>
            <person name="Nelson A.B."/>
            <person name="Fuks G."/>
            <person name="Kavchok S."/>
            <person name="Keizer G."/>
            <person name="Linton E."/>
            <person name="Llaca V."/>
            <person name="Song R."/>
            <person name="Tanyolac B."/>
            <person name="Young S."/>
            <person name="Ho-Il K."/>
            <person name="Hahn J.H."/>
            <person name="Sangsakoo G."/>
            <person name="Vanavichit A."/>
            <person name="de Mattos Luiz.A.T."/>
            <person name="Zimmer P.D."/>
            <person name="Malone G."/>
            <person name="Dellagostin O."/>
            <person name="de Oliveira A.C."/>
            <person name="Bevan M."/>
            <person name="Bancroft I."/>
            <person name="Minx P."/>
            <person name="Cordum H."/>
            <person name="Wilson R."/>
            <person name="Cheng Z."/>
            <person name="Jin W."/>
            <person name="Jiang J."/>
            <person name="Leong S.A."/>
            <person name="Iwama H."/>
            <person name="Gojobori T."/>
            <person name="Itoh T."/>
            <person name="Niimura Y."/>
            <person name="Fujii Y."/>
            <person name="Habara T."/>
            <person name="Sakai H."/>
            <person name="Sato Y."/>
            <person name="Wilson G."/>
            <person name="Kumar K."/>
            <person name="McCouch S."/>
            <person name="Juretic N."/>
            <person name="Hoen D."/>
            <person name="Wright S."/>
            <person name="Bruskiewich R."/>
            <person name="Bureau T."/>
            <person name="Miyao A."/>
            <person name="Hirochika H."/>
            <person name="Nishikawa T."/>
            <person name="Kadowaki K."/>
            <person name="Sugiura M."/>
            <person name="Burr B."/>
            <person name="Sasaki T."/>
        </authorList>
    </citation>
    <scope>NUCLEOTIDE SEQUENCE [LARGE SCALE GENOMIC DNA]</scope>
    <source>
        <strain evidence="3">cv. Nipponbare</strain>
    </source>
</reference>
<feature type="region of interest" description="Disordered" evidence="1">
    <location>
        <begin position="1"/>
        <end position="25"/>
    </location>
</feature>
<feature type="compositionally biased region" description="Basic and acidic residues" evidence="1">
    <location>
        <begin position="1"/>
        <end position="10"/>
    </location>
</feature>
<evidence type="ECO:0000313" key="3">
    <source>
        <dbReference type="Proteomes" id="UP000000763"/>
    </source>
</evidence>
<dbReference type="AlphaFoldDB" id="Q6YZ26"/>
<accession>Q6YZ26</accession>
<protein>
    <submittedName>
        <fullName evidence="2">Uncharacterized protein</fullName>
    </submittedName>
</protein>
<reference evidence="3" key="2">
    <citation type="journal article" date="2008" name="Nucleic Acids Res.">
        <title>The rice annotation project database (RAP-DB): 2008 update.</title>
        <authorList>
            <consortium name="The rice annotation project (RAP)"/>
        </authorList>
    </citation>
    <scope>GENOME REANNOTATION</scope>
    <source>
        <strain evidence="3">cv. Nipponbare</strain>
    </source>
</reference>
<proteinExistence type="predicted"/>
<gene>
    <name evidence="2" type="primary">P0436B05.24</name>
</gene>
<evidence type="ECO:0000313" key="2">
    <source>
        <dbReference type="EMBL" id="BAD01449.1"/>
    </source>
</evidence>
<organism evidence="2 3">
    <name type="scientific">Oryza sativa subsp. japonica</name>
    <name type="common">Rice</name>
    <dbReference type="NCBI Taxonomy" id="39947"/>
    <lineage>
        <taxon>Eukaryota</taxon>
        <taxon>Viridiplantae</taxon>
        <taxon>Streptophyta</taxon>
        <taxon>Embryophyta</taxon>
        <taxon>Tracheophyta</taxon>
        <taxon>Spermatophyta</taxon>
        <taxon>Magnoliopsida</taxon>
        <taxon>Liliopsida</taxon>
        <taxon>Poales</taxon>
        <taxon>Poaceae</taxon>
        <taxon>BOP clade</taxon>
        <taxon>Oryzoideae</taxon>
        <taxon>Oryzeae</taxon>
        <taxon>Oryzinae</taxon>
        <taxon>Oryza</taxon>
        <taxon>Oryza sativa</taxon>
    </lineage>
</organism>
<sequence>MAETVERRGEATGGAGEAVGGGDSGVWFGGPPKMACVMEPLLERCFSPPCAKKGMEDRIEELLGMLLGLV</sequence>
<dbReference type="EMBL" id="AP005541">
    <property type="protein sequence ID" value="BAD01449.1"/>
    <property type="molecule type" value="Genomic_DNA"/>
</dbReference>